<evidence type="ECO:0000313" key="15">
    <source>
        <dbReference type="Proteomes" id="UP001295423"/>
    </source>
</evidence>
<dbReference type="EC" id="3.6.4.6" evidence="2"/>
<dbReference type="AlphaFoldDB" id="A0AAD2CHC7"/>
<proteinExistence type="inferred from homology"/>
<dbReference type="InterPro" id="IPR003593">
    <property type="entry name" value="AAA+_ATPase"/>
</dbReference>
<keyword evidence="5" id="KW-0378">Hydrolase</keyword>
<comment type="subcellular location">
    <subcellularLocation>
        <location evidence="1">Membrane</location>
    </subcellularLocation>
</comment>
<dbReference type="SMART" id="SM00382">
    <property type="entry name" value="AAA"/>
    <property type="match status" value="1"/>
</dbReference>
<evidence type="ECO:0000259" key="13">
    <source>
        <dbReference type="SMART" id="SM00745"/>
    </source>
</evidence>
<feature type="domain" description="AAA+ ATPase" evidence="12">
    <location>
        <begin position="173"/>
        <end position="310"/>
    </location>
</feature>
<comment type="similarity">
    <text evidence="10">Belongs to the AAA ATPase family.</text>
</comment>
<organism evidence="14 15">
    <name type="scientific">Cylindrotheca closterium</name>
    <dbReference type="NCBI Taxonomy" id="2856"/>
    <lineage>
        <taxon>Eukaryota</taxon>
        <taxon>Sar</taxon>
        <taxon>Stramenopiles</taxon>
        <taxon>Ochrophyta</taxon>
        <taxon>Bacillariophyta</taxon>
        <taxon>Bacillariophyceae</taxon>
        <taxon>Bacillariophycidae</taxon>
        <taxon>Bacillariales</taxon>
        <taxon>Bacillariaceae</taxon>
        <taxon>Cylindrotheca</taxon>
    </lineage>
</organism>
<keyword evidence="6 10" id="KW-0067">ATP-binding</keyword>
<dbReference type="PANTHER" id="PTHR23074:SF83">
    <property type="entry name" value="VACUOLAR PROTEIN SORTING-ASSOCIATED PROTEIN 4A"/>
    <property type="match status" value="1"/>
</dbReference>
<reference evidence="14" key="1">
    <citation type="submission" date="2023-08" db="EMBL/GenBank/DDBJ databases">
        <authorList>
            <person name="Audoor S."/>
            <person name="Bilcke G."/>
        </authorList>
    </citation>
    <scope>NUCLEOTIDE SEQUENCE</scope>
</reference>
<evidence type="ECO:0000256" key="4">
    <source>
        <dbReference type="ARBA" id="ARBA00022741"/>
    </source>
</evidence>
<dbReference type="InterPro" id="IPR003959">
    <property type="entry name" value="ATPase_AAA_core"/>
</dbReference>
<evidence type="ECO:0000256" key="6">
    <source>
        <dbReference type="ARBA" id="ARBA00022840"/>
    </source>
</evidence>
<evidence type="ECO:0000259" key="12">
    <source>
        <dbReference type="SMART" id="SM00382"/>
    </source>
</evidence>
<dbReference type="Gene3D" id="3.40.50.300">
    <property type="entry name" value="P-loop containing nucleotide triphosphate hydrolases"/>
    <property type="match status" value="1"/>
</dbReference>
<evidence type="ECO:0000256" key="1">
    <source>
        <dbReference type="ARBA" id="ARBA00004370"/>
    </source>
</evidence>
<sequence length="464" mass="51835">MENKFLHQAIDIVQKAIEADDKDEHESALALYKDALERFTMGIKHEKNPTRKKMVMEKVEGYMNRAEALREIIKKENDKNDKNDKTNPKSPEKKGEADAKDGKGGKGEDGKQEEKKDDETIKLRGALAGAVVSEKPNVRWEDVAGLESAKESLKETVIMPVKFPQLFVGERRPFKGILLFGPPGTGKSFLAKAVATEADSTFFSVSSADLISKWQGESEKLVRNLFEMARESPGSRAIIFIDEVDSLCGSRQEGESDSARRVKTEFLVQMDGVGKTEGSVLVLGASNVPWDLDAAIRRRFEKRVYIPLPAAPARTYMIRMHLGDTPNNLQESDYIKLGHISEGASGSDIEVMVKEALMEPLRRCQQAKQFVTDSKDMLIPCEKYPNCAHCIPKLSTDPPGKDYTCQNCGALRMTLWEVEPSKLEAPPVRVTDFEKVMRHSCSTVSAEELKRFQEWTAQFGQDGA</sequence>
<keyword evidence="7" id="KW-0653">Protein transport</keyword>
<keyword evidence="4 10" id="KW-0547">Nucleotide-binding</keyword>
<evidence type="ECO:0000256" key="3">
    <source>
        <dbReference type="ARBA" id="ARBA00022448"/>
    </source>
</evidence>
<evidence type="ECO:0000256" key="7">
    <source>
        <dbReference type="ARBA" id="ARBA00022927"/>
    </source>
</evidence>
<dbReference type="GO" id="GO:0016197">
    <property type="term" value="P:endosomal transport"/>
    <property type="evidence" value="ECO:0007669"/>
    <property type="project" value="TreeGrafter"/>
</dbReference>
<dbReference type="PROSITE" id="PS00674">
    <property type="entry name" value="AAA"/>
    <property type="match status" value="1"/>
</dbReference>
<dbReference type="GO" id="GO:0005524">
    <property type="term" value="F:ATP binding"/>
    <property type="evidence" value="ECO:0007669"/>
    <property type="project" value="UniProtKB-KW"/>
</dbReference>
<comment type="caution">
    <text evidence="14">The sequence shown here is derived from an EMBL/GenBank/DDBJ whole genome shotgun (WGS) entry which is preliminary data.</text>
</comment>
<keyword evidence="3" id="KW-0813">Transport</keyword>
<dbReference type="InterPro" id="IPR027417">
    <property type="entry name" value="P-loop_NTPase"/>
</dbReference>
<comment type="catalytic activity">
    <reaction evidence="9">
        <text>ATP + H2O = ADP + phosphate + H(+)</text>
        <dbReference type="Rhea" id="RHEA:13065"/>
        <dbReference type="ChEBI" id="CHEBI:15377"/>
        <dbReference type="ChEBI" id="CHEBI:15378"/>
        <dbReference type="ChEBI" id="CHEBI:30616"/>
        <dbReference type="ChEBI" id="CHEBI:43474"/>
        <dbReference type="ChEBI" id="CHEBI:456216"/>
        <dbReference type="EC" id="3.6.4.6"/>
    </reaction>
</comment>
<dbReference type="InterPro" id="IPR036181">
    <property type="entry name" value="MIT_dom_sf"/>
</dbReference>
<dbReference type="InterPro" id="IPR007330">
    <property type="entry name" value="MIT_dom"/>
</dbReference>
<dbReference type="SUPFAM" id="SSF52540">
    <property type="entry name" value="P-loop containing nucleoside triphosphate hydrolases"/>
    <property type="match status" value="1"/>
</dbReference>
<feature type="domain" description="MIT" evidence="13">
    <location>
        <begin position="2"/>
        <end position="79"/>
    </location>
</feature>
<dbReference type="GO" id="GO:0016020">
    <property type="term" value="C:membrane"/>
    <property type="evidence" value="ECO:0007669"/>
    <property type="project" value="UniProtKB-SubCell"/>
</dbReference>
<dbReference type="Gene3D" id="1.20.58.80">
    <property type="entry name" value="Phosphotransferase system, lactose/cellobiose-type IIA subunit"/>
    <property type="match status" value="1"/>
</dbReference>
<dbReference type="GO" id="GO:0015031">
    <property type="term" value="P:protein transport"/>
    <property type="evidence" value="ECO:0007669"/>
    <property type="project" value="UniProtKB-KW"/>
</dbReference>
<dbReference type="Proteomes" id="UP001295423">
    <property type="component" value="Unassembled WGS sequence"/>
</dbReference>
<dbReference type="GO" id="GO:0007033">
    <property type="term" value="P:vacuole organization"/>
    <property type="evidence" value="ECO:0007669"/>
    <property type="project" value="TreeGrafter"/>
</dbReference>
<keyword evidence="8" id="KW-0472">Membrane</keyword>
<evidence type="ECO:0000256" key="9">
    <source>
        <dbReference type="ARBA" id="ARBA00048883"/>
    </source>
</evidence>
<evidence type="ECO:0000256" key="10">
    <source>
        <dbReference type="RuleBase" id="RU003651"/>
    </source>
</evidence>
<dbReference type="SMART" id="SM00745">
    <property type="entry name" value="MIT"/>
    <property type="match status" value="1"/>
</dbReference>
<evidence type="ECO:0000256" key="5">
    <source>
        <dbReference type="ARBA" id="ARBA00022801"/>
    </source>
</evidence>
<dbReference type="Gene3D" id="1.10.8.60">
    <property type="match status" value="1"/>
</dbReference>
<dbReference type="Pfam" id="PF00004">
    <property type="entry name" value="AAA"/>
    <property type="match status" value="1"/>
</dbReference>
<dbReference type="Pfam" id="PF09336">
    <property type="entry name" value="Vps4_C"/>
    <property type="match status" value="1"/>
</dbReference>
<dbReference type="FunFam" id="1.20.58.80:FF:000004">
    <property type="entry name" value="Vacuolar protein sorting-associated protein 4"/>
    <property type="match status" value="1"/>
</dbReference>
<accession>A0AAD2CHC7</accession>
<feature type="region of interest" description="Disordered" evidence="11">
    <location>
        <begin position="73"/>
        <end position="120"/>
    </location>
</feature>
<keyword evidence="15" id="KW-1185">Reference proteome</keyword>
<name>A0AAD2CHC7_9STRA</name>
<evidence type="ECO:0000313" key="14">
    <source>
        <dbReference type="EMBL" id="CAJ1922429.1"/>
    </source>
</evidence>
<evidence type="ECO:0000256" key="8">
    <source>
        <dbReference type="ARBA" id="ARBA00023136"/>
    </source>
</evidence>
<dbReference type="GO" id="GO:0016887">
    <property type="term" value="F:ATP hydrolysis activity"/>
    <property type="evidence" value="ECO:0007669"/>
    <property type="project" value="InterPro"/>
</dbReference>
<dbReference type="FunFam" id="3.40.50.300:FF:000043">
    <property type="entry name" value="Vacuolar protein sorting-associated protein 4"/>
    <property type="match status" value="1"/>
</dbReference>
<gene>
    <name evidence="14" type="ORF">CYCCA115_LOCUS976</name>
</gene>
<evidence type="ECO:0000256" key="2">
    <source>
        <dbReference type="ARBA" id="ARBA00012674"/>
    </source>
</evidence>
<dbReference type="InterPro" id="IPR015415">
    <property type="entry name" value="Spast_Vps4_C"/>
</dbReference>
<dbReference type="SUPFAM" id="SSF116846">
    <property type="entry name" value="MIT domain"/>
    <property type="match status" value="1"/>
</dbReference>
<dbReference type="InterPro" id="IPR003960">
    <property type="entry name" value="ATPase_AAA_CS"/>
</dbReference>
<protein>
    <recommendedName>
        <fullName evidence="2">vesicle-fusing ATPase</fullName>
        <ecNumber evidence="2">3.6.4.6</ecNumber>
    </recommendedName>
</protein>
<dbReference type="InterPro" id="IPR050304">
    <property type="entry name" value="MT-severing_AAA_ATPase"/>
</dbReference>
<dbReference type="Pfam" id="PF04212">
    <property type="entry name" value="MIT"/>
    <property type="match status" value="1"/>
</dbReference>
<evidence type="ECO:0000256" key="11">
    <source>
        <dbReference type="SAM" id="MobiDB-lite"/>
    </source>
</evidence>
<dbReference type="PANTHER" id="PTHR23074">
    <property type="entry name" value="AAA DOMAIN-CONTAINING"/>
    <property type="match status" value="1"/>
</dbReference>
<dbReference type="EMBL" id="CAKOGP040000002">
    <property type="protein sequence ID" value="CAJ1922429.1"/>
    <property type="molecule type" value="Genomic_DNA"/>
</dbReference>